<dbReference type="InterPro" id="IPR003779">
    <property type="entry name" value="CMD-like"/>
</dbReference>
<evidence type="ECO:0000313" key="2">
    <source>
        <dbReference type="EMBL" id="MFB9531878.1"/>
    </source>
</evidence>
<feature type="domain" description="Carboxymuconolactone decarboxylase-like" evidence="1">
    <location>
        <begin position="58"/>
        <end position="118"/>
    </location>
</feature>
<dbReference type="EMBL" id="JBHMCE010000012">
    <property type="protein sequence ID" value="MFB9531878.1"/>
    <property type="molecule type" value="Genomic_DNA"/>
</dbReference>
<name>A0ABV5QA90_9ACTN</name>
<gene>
    <name evidence="2" type="ORF">ACFFRN_35195</name>
</gene>
<reference evidence="2 3" key="1">
    <citation type="submission" date="2024-09" db="EMBL/GenBank/DDBJ databases">
        <authorList>
            <person name="Sun Q."/>
            <person name="Mori K."/>
        </authorList>
    </citation>
    <scope>NUCLEOTIDE SEQUENCE [LARGE SCALE GENOMIC DNA]</scope>
    <source>
        <strain evidence="2 3">JCM 3323</strain>
    </source>
</reference>
<protein>
    <submittedName>
        <fullName evidence="2">Carboxymuconolactone decarboxylase family protein</fullName>
    </submittedName>
</protein>
<dbReference type="InterPro" id="IPR029032">
    <property type="entry name" value="AhpD-like"/>
</dbReference>
<proteinExistence type="predicted"/>
<dbReference type="SUPFAM" id="SSF69118">
    <property type="entry name" value="AhpD-like"/>
    <property type="match status" value="1"/>
</dbReference>
<dbReference type="Proteomes" id="UP001589646">
    <property type="component" value="Unassembled WGS sequence"/>
</dbReference>
<dbReference type="PANTHER" id="PTHR34846:SF5">
    <property type="entry name" value="CARBOXYMUCONOLACTONE DECARBOXYLASE-LIKE DOMAIN-CONTAINING PROTEIN"/>
    <property type="match status" value="1"/>
</dbReference>
<dbReference type="PANTHER" id="PTHR34846">
    <property type="entry name" value="4-CARBOXYMUCONOLACTONE DECARBOXYLASE FAMILY PROTEIN (AFU_ORTHOLOGUE AFUA_6G11590)"/>
    <property type="match status" value="1"/>
</dbReference>
<dbReference type="Pfam" id="PF02627">
    <property type="entry name" value="CMD"/>
    <property type="match status" value="1"/>
</dbReference>
<evidence type="ECO:0000313" key="3">
    <source>
        <dbReference type="Proteomes" id="UP001589646"/>
    </source>
</evidence>
<dbReference type="RefSeq" id="WP_346130908.1">
    <property type="nucleotide sequence ID" value="NZ_BAAAXC010000015.1"/>
</dbReference>
<sequence length="189" mass="20791">MPRIAPLDPPYSEQAEAQLAAMMPVGVPPIALFRTFVRNLPMTVAMHGWGRYELGRDLTLGMRDREIVIARTCARCGCEYEWGVHVMMFAERVGLTPAQVTSLTHGTARDACWTSERDRLLIRAVDALHDTADIGDELWAALAGAMDDRQLLDLLLLCGWYHAISFTATATRLSPEPGAPSFADVLPPA</sequence>
<organism evidence="2 3">
    <name type="scientific">Nonomuraea roseola</name>
    <dbReference type="NCBI Taxonomy" id="46179"/>
    <lineage>
        <taxon>Bacteria</taxon>
        <taxon>Bacillati</taxon>
        <taxon>Actinomycetota</taxon>
        <taxon>Actinomycetes</taxon>
        <taxon>Streptosporangiales</taxon>
        <taxon>Streptosporangiaceae</taxon>
        <taxon>Nonomuraea</taxon>
    </lineage>
</organism>
<accession>A0ABV5QA90</accession>
<evidence type="ECO:0000259" key="1">
    <source>
        <dbReference type="Pfam" id="PF02627"/>
    </source>
</evidence>
<comment type="caution">
    <text evidence="2">The sequence shown here is derived from an EMBL/GenBank/DDBJ whole genome shotgun (WGS) entry which is preliminary data.</text>
</comment>
<keyword evidence="3" id="KW-1185">Reference proteome</keyword>
<dbReference type="Gene3D" id="1.20.1290.10">
    <property type="entry name" value="AhpD-like"/>
    <property type="match status" value="1"/>
</dbReference>